<feature type="compositionally biased region" description="Low complexity" evidence="6">
    <location>
        <begin position="1332"/>
        <end position="1427"/>
    </location>
</feature>
<feature type="coiled-coil region" evidence="5">
    <location>
        <begin position="543"/>
        <end position="604"/>
    </location>
</feature>
<keyword evidence="2 4" id="KW-0378">Hydrolase</keyword>
<dbReference type="PROSITE" id="PS51746">
    <property type="entry name" value="PPM_2"/>
    <property type="match status" value="1"/>
</dbReference>
<dbReference type="SMART" id="SM00332">
    <property type="entry name" value="PP2Cc"/>
    <property type="match status" value="1"/>
</dbReference>
<dbReference type="PROSITE" id="PS01032">
    <property type="entry name" value="PPM_1"/>
    <property type="match status" value="1"/>
</dbReference>
<feature type="compositionally biased region" description="Low complexity" evidence="6">
    <location>
        <begin position="1294"/>
        <end position="1322"/>
    </location>
</feature>
<dbReference type="SUPFAM" id="SSF81606">
    <property type="entry name" value="PP2C-like"/>
    <property type="match status" value="1"/>
</dbReference>
<reference evidence="8 9" key="1">
    <citation type="journal article" date="2018" name="Gigascience">
        <title>Genomes of trombidid mites reveal novel predicted allergens and laterally-transferred genes associated with secondary metabolism.</title>
        <authorList>
            <person name="Dong X."/>
            <person name="Chaisiri K."/>
            <person name="Xia D."/>
            <person name="Armstrong S.D."/>
            <person name="Fang Y."/>
            <person name="Donnelly M.J."/>
            <person name="Kadowaki T."/>
            <person name="McGarry J.W."/>
            <person name="Darby A.C."/>
            <person name="Makepeace B.L."/>
        </authorList>
    </citation>
    <scope>NUCLEOTIDE SEQUENCE [LARGE SCALE GENOMIC DNA]</scope>
    <source>
        <strain evidence="8">UoL-WK</strain>
    </source>
</reference>
<keyword evidence="9" id="KW-1185">Reference proteome</keyword>
<dbReference type="InterPro" id="IPR036457">
    <property type="entry name" value="PPM-type-like_dom_sf"/>
</dbReference>
<dbReference type="Proteomes" id="UP000285301">
    <property type="component" value="Unassembled WGS sequence"/>
</dbReference>
<sequence>MAQTNSAVDNINGTGTPNVVAGMSADELYRESINKLDELLESYKRQPEEAIQLSEEHCVKPFIASVCAIKNGRRKMEDRHVVLHDLNSLFGIKSNKQYSYYAVFDGHAGIHAASYSASHLHLNLISSQAFKDGDIRAAIREAFSKTDLYYLERSAREGIKSGSTAVCCLFEGRDKLYLAWLGDSQAVLVKNGKPYDIMKPHKPERADERHRIEEMGGIVSCIDTWRVNGTLAVSRAIGDPEHKPYVSSEPDIEEVTLDGSEDFIIMACDGLWDQITPEEATTIVYQHLAENNESNLNEVAENIAQILTENAKKEGSTDNITVIVLFLKDIKSILSTPFSPPSPKERSLVTNNILDYNENTNVTNPFSNGGEFNCNTGENGTHLLNYVNRIESMTPPADTVLSSNITDSYEQLTIDNLQRDPQESKVETNPFADWQANNVNSSNVDEKVSSKCDIVIEDNLNKAESATTENLFVSWDDNSNADFKCSDNVTSNDFKSDNIDLSLDNRNETSFFSNFEAGNVESESITENVNLIEPESGHLLDNSQFVEDDFNEMQNEQNDLEKLPEKKDNLEFDVKTQTTETPEIKKEQNDFEKLSDKRDDLEYDLKTHAIETPEILNEQNDFEKLSDKHDLECDAKTQTRETSEMQKEQNDFGEIPDKKDDLECDLKTQALETSEIQKEQFDFEKLPDKDDLECDMKTQTYETSEIQKEQNNFEKLPDKKDDLECDLKTHAIKTAEEPSSESYVQLSQSATTQEFDPFATEKSELETNTNPFSTGNIKDIPEEFEQAKSITNNEFDSDNFEAQKIENLEFVRQNEFEETIRGPEQDDILDETITPENVNLTHSPTANSNQQEIICIETETCAIMMRRPEEENFSPEQKLDENLLPPSEQKLDENLLPPSEQKLDENLSLPSEQKLGENLPSPSEQKLGENLPSPSEKIESIDATKHEIHEESSLPIDDLDVTKVTDFNETIQVRESEPKAIDEIEVLAEVPTNEIKDEIPEESSLPIDDLNDKKLTEFNEPIQITEFEAITSHEMEVPAEVSSNENINISENKTDNISIDIKSETEHELQQKLIPETEPIEKTVEPKVDVKPDITVPVVDNVAETVVEISKPIVEVKETKREEPKQESLLEEIVKAVNNELLDAQKEKLPVASPAVHETLPTDDASDADTERDLEWKFMKVSEPGVAVKTETTTTTVTTETKEVKVSNKTTSKPTAAKAKSQTTTVAKTSAASKSTVSKAKPSPAASTSKPSPGATKPSPASAAAKITSTSKVSNVTKTAPASAKTIPTTNAVAKSTTTKPPSSATAATKTAAPKPAAPKSTVRASPAKVGTKSPATTASTTTKSSSAPSAVSKPSMPAASKAVAPKTSAPKAAPAKPKTTTTSQSTMPASKPATKSATTTSGTKLNTSTKSTSSSKTTTSATTANKSEAKLAAKTSTPPAASLTKSTKSTVQASKSQSSTSTAGSKSAIAAKATNKLDTSKVSSKVTSKVNSMKPKTEKKPEQIENEKPEKPADA</sequence>
<feature type="compositionally biased region" description="Low complexity" evidence="6">
    <location>
        <begin position="1189"/>
        <end position="1199"/>
    </location>
</feature>
<dbReference type="Gene3D" id="3.60.40.10">
    <property type="entry name" value="PPM-type phosphatase domain"/>
    <property type="match status" value="1"/>
</dbReference>
<feature type="compositionally biased region" description="Low complexity" evidence="6">
    <location>
        <begin position="1445"/>
        <end position="1491"/>
    </location>
</feature>
<evidence type="ECO:0000259" key="7">
    <source>
        <dbReference type="PROSITE" id="PS51746"/>
    </source>
</evidence>
<evidence type="ECO:0000313" key="8">
    <source>
        <dbReference type="EMBL" id="RWS12704.1"/>
    </source>
</evidence>
<organism evidence="8 9">
    <name type="scientific">Dinothrombium tinctorium</name>
    <dbReference type="NCBI Taxonomy" id="1965070"/>
    <lineage>
        <taxon>Eukaryota</taxon>
        <taxon>Metazoa</taxon>
        <taxon>Ecdysozoa</taxon>
        <taxon>Arthropoda</taxon>
        <taxon>Chelicerata</taxon>
        <taxon>Arachnida</taxon>
        <taxon>Acari</taxon>
        <taxon>Acariformes</taxon>
        <taxon>Trombidiformes</taxon>
        <taxon>Prostigmata</taxon>
        <taxon>Anystina</taxon>
        <taxon>Parasitengona</taxon>
        <taxon>Trombidioidea</taxon>
        <taxon>Trombidiidae</taxon>
        <taxon>Dinothrombium</taxon>
    </lineage>
</organism>
<evidence type="ECO:0000256" key="4">
    <source>
        <dbReference type="RuleBase" id="RU003465"/>
    </source>
</evidence>
<dbReference type="PANTHER" id="PTHR47992">
    <property type="entry name" value="PROTEIN PHOSPHATASE"/>
    <property type="match status" value="1"/>
</dbReference>
<evidence type="ECO:0000256" key="3">
    <source>
        <dbReference type="ARBA" id="ARBA00022912"/>
    </source>
</evidence>
<comment type="similarity">
    <text evidence="4">Belongs to the PP2C family.</text>
</comment>
<evidence type="ECO:0000256" key="2">
    <source>
        <dbReference type="ARBA" id="ARBA00022801"/>
    </source>
</evidence>
<dbReference type="CDD" id="cd00143">
    <property type="entry name" value="PP2Cc"/>
    <property type="match status" value="1"/>
</dbReference>
<feature type="compositionally biased region" description="Basic and acidic residues" evidence="6">
    <location>
        <begin position="1496"/>
        <end position="1516"/>
    </location>
</feature>
<dbReference type="InterPro" id="IPR000222">
    <property type="entry name" value="PP2C_BS"/>
</dbReference>
<keyword evidence="1" id="KW-0479">Metal-binding</keyword>
<dbReference type="InterPro" id="IPR015655">
    <property type="entry name" value="PP2C"/>
</dbReference>
<keyword evidence="3 4" id="KW-0904">Protein phosphatase</keyword>
<evidence type="ECO:0000256" key="5">
    <source>
        <dbReference type="SAM" id="Coils"/>
    </source>
</evidence>
<dbReference type="SMART" id="SM00331">
    <property type="entry name" value="PP2C_SIG"/>
    <property type="match status" value="1"/>
</dbReference>
<dbReference type="GO" id="GO:0046872">
    <property type="term" value="F:metal ion binding"/>
    <property type="evidence" value="ECO:0007669"/>
    <property type="project" value="UniProtKB-KW"/>
</dbReference>
<feature type="region of interest" description="Disordered" evidence="6">
    <location>
        <begin position="1145"/>
        <end position="1171"/>
    </location>
</feature>
<feature type="region of interest" description="Disordered" evidence="6">
    <location>
        <begin position="992"/>
        <end position="1012"/>
    </location>
</feature>
<feature type="region of interest" description="Disordered" evidence="6">
    <location>
        <begin position="637"/>
        <end position="659"/>
    </location>
</feature>
<proteinExistence type="inferred from homology"/>
<dbReference type="OrthoDB" id="416093at2759"/>
<feature type="domain" description="PPM-type phosphatase" evidence="7">
    <location>
        <begin position="63"/>
        <end position="327"/>
    </location>
</feature>
<dbReference type="STRING" id="1965070.A0A3S3P5R3"/>
<evidence type="ECO:0000256" key="1">
    <source>
        <dbReference type="ARBA" id="ARBA00022723"/>
    </source>
</evidence>
<feature type="compositionally biased region" description="Low complexity" evidence="6">
    <location>
        <begin position="1207"/>
        <end position="1279"/>
    </location>
</feature>
<evidence type="ECO:0000256" key="6">
    <source>
        <dbReference type="SAM" id="MobiDB-lite"/>
    </source>
</evidence>
<evidence type="ECO:0000313" key="9">
    <source>
        <dbReference type="Proteomes" id="UP000285301"/>
    </source>
</evidence>
<feature type="compositionally biased region" description="Basic and acidic residues" evidence="6">
    <location>
        <begin position="936"/>
        <end position="952"/>
    </location>
</feature>
<feature type="region of interest" description="Disordered" evidence="6">
    <location>
        <begin position="1189"/>
        <end position="1516"/>
    </location>
</feature>
<gene>
    <name evidence="8" type="ORF">B4U79_05076</name>
</gene>
<dbReference type="Pfam" id="PF00481">
    <property type="entry name" value="PP2C"/>
    <property type="match status" value="1"/>
</dbReference>
<protein>
    <submittedName>
        <fullName evidence="8">Mucin-17-like isoform X1</fullName>
    </submittedName>
</protein>
<feature type="region of interest" description="Disordered" evidence="6">
    <location>
        <begin position="885"/>
        <end position="954"/>
    </location>
</feature>
<name>A0A3S3P5R3_9ACAR</name>
<dbReference type="GO" id="GO:0004722">
    <property type="term" value="F:protein serine/threonine phosphatase activity"/>
    <property type="evidence" value="ECO:0007669"/>
    <property type="project" value="InterPro"/>
</dbReference>
<dbReference type="EMBL" id="NCKU01001223">
    <property type="protein sequence ID" value="RWS12704.1"/>
    <property type="molecule type" value="Genomic_DNA"/>
</dbReference>
<accession>A0A3S3P5R3</accession>
<dbReference type="InterPro" id="IPR001932">
    <property type="entry name" value="PPM-type_phosphatase-like_dom"/>
</dbReference>
<comment type="caution">
    <text evidence="8">The sequence shown here is derived from an EMBL/GenBank/DDBJ whole genome shotgun (WGS) entry which is preliminary data.</text>
</comment>
<keyword evidence="5" id="KW-0175">Coiled coil</keyword>